<gene>
    <name evidence="5" type="ORF">SAMN05216368_102412</name>
</gene>
<dbReference type="Gene3D" id="3.30.450.90">
    <property type="match status" value="1"/>
</dbReference>
<evidence type="ECO:0000259" key="4">
    <source>
        <dbReference type="PROSITE" id="PS00662"/>
    </source>
</evidence>
<evidence type="ECO:0000256" key="2">
    <source>
        <dbReference type="ARBA" id="ARBA00022741"/>
    </source>
</evidence>
<proteinExistence type="inferred from homology"/>
<dbReference type="PROSITE" id="PS00662">
    <property type="entry name" value="T2SP_E"/>
    <property type="match status" value="1"/>
</dbReference>
<keyword evidence="3" id="KW-0067">ATP-binding</keyword>
<evidence type="ECO:0000256" key="1">
    <source>
        <dbReference type="ARBA" id="ARBA00006611"/>
    </source>
</evidence>
<dbReference type="InterPro" id="IPR007831">
    <property type="entry name" value="T2SS_GspE_N"/>
</dbReference>
<dbReference type="InterPro" id="IPR037257">
    <property type="entry name" value="T2SS_E_N_sf"/>
</dbReference>
<dbReference type="InterPro" id="IPR001482">
    <property type="entry name" value="T2SS/T4SS_dom"/>
</dbReference>
<dbReference type="PANTHER" id="PTHR30258:SF1">
    <property type="entry name" value="PROTEIN TRANSPORT PROTEIN HOFB HOMOLOG"/>
    <property type="match status" value="1"/>
</dbReference>
<dbReference type="GO" id="GO:0005524">
    <property type="term" value="F:ATP binding"/>
    <property type="evidence" value="ECO:0007669"/>
    <property type="project" value="UniProtKB-KW"/>
</dbReference>
<dbReference type="FunFam" id="3.30.450.90:FF:000001">
    <property type="entry name" value="Type II secretion system ATPase GspE"/>
    <property type="match status" value="1"/>
</dbReference>
<organism evidence="5 6">
    <name type="scientific">Cryobacterium flavum</name>
    <dbReference type="NCBI Taxonomy" id="1424659"/>
    <lineage>
        <taxon>Bacteria</taxon>
        <taxon>Bacillati</taxon>
        <taxon>Actinomycetota</taxon>
        <taxon>Actinomycetes</taxon>
        <taxon>Micrococcales</taxon>
        <taxon>Microbacteriaceae</taxon>
        <taxon>Cryobacterium</taxon>
    </lineage>
</organism>
<dbReference type="EMBL" id="FNIB01000002">
    <property type="protein sequence ID" value="SDM86064.1"/>
    <property type="molecule type" value="Genomic_DNA"/>
</dbReference>
<dbReference type="InterPro" id="IPR027417">
    <property type="entry name" value="P-loop_NTPase"/>
</dbReference>
<dbReference type="Pfam" id="PF05157">
    <property type="entry name" value="MshEN"/>
    <property type="match status" value="1"/>
</dbReference>
<dbReference type="Gene3D" id="3.40.50.300">
    <property type="entry name" value="P-loop containing nucleotide triphosphate hydrolases"/>
    <property type="match status" value="1"/>
</dbReference>
<reference evidence="5 6" key="1">
    <citation type="submission" date="2016-10" db="EMBL/GenBank/DDBJ databases">
        <authorList>
            <person name="Varghese N."/>
            <person name="Submissions S."/>
        </authorList>
    </citation>
    <scope>NUCLEOTIDE SEQUENCE [LARGE SCALE GENOMIC DNA]</scope>
    <source>
        <strain evidence="5 6">CGMCC 1.11215</strain>
    </source>
</reference>
<dbReference type="CDD" id="cd01129">
    <property type="entry name" value="PulE-GspE-like"/>
    <property type="match status" value="1"/>
</dbReference>
<dbReference type="Proteomes" id="UP000199639">
    <property type="component" value="Unassembled WGS sequence"/>
</dbReference>
<dbReference type="SUPFAM" id="SSF160246">
    <property type="entry name" value="EspE N-terminal domain-like"/>
    <property type="match status" value="1"/>
</dbReference>
<dbReference type="Gene3D" id="3.30.300.160">
    <property type="entry name" value="Type II secretion system, protein E, N-terminal domain"/>
    <property type="match status" value="1"/>
</dbReference>
<dbReference type="SMART" id="SM00382">
    <property type="entry name" value="AAA"/>
    <property type="match status" value="1"/>
</dbReference>
<dbReference type="InterPro" id="IPR003593">
    <property type="entry name" value="AAA+_ATPase"/>
</dbReference>
<dbReference type="FunFam" id="3.40.50.300:FF:000398">
    <property type="entry name" value="Type IV pilus assembly ATPase PilB"/>
    <property type="match status" value="1"/>
</dbReference>
<dbReference type="GO" id="GO:0005886">
    <property type="term" value="C:plasma membrane"/>
    <property type="evidence" value="ECO:0007669"/>
    <property type="project" value="TreeGrafter"/>
</dbReference>
<name>A0A5E9FWJ6_9MICO</name>
<dbReference type="GO" id="GO:0016887">
    <property type="term" value="F:ATP hydrolysis activity"/>
    <property type="evidence" value="ECO:0007669"/>
    <property type="project" value="TreeGrafter"/>
</dbReference>
<evidence type="ECO:0000313" key="6">
    <source>
        <dbReference type="Proteomes" id="UP000199639"/>
    </source>
</evidence>
<feature type="domain" description="Bacterial type II secretion system protein E" evidence="4">
    <location>
        <begin position="382"/>
        <end position="396"/>
    </location>
</feature>
<comment type="similarity">
    <text evidence="1">Belongs to the GSP E family.</text>
</comment>
<dbReference type="Pfam" id="PF00437">
    <property type="entry name" value="T2SSE"/>
    <property type="match status" value="1"/>
</dbReference>
<dbReference type="STRING" id="1424659.SAMN05216368_102412"/>
<evidence type="ECO:0000256" key="3">
    <source>
        <dbReference type="ARBA" id="ARBA00022840"/>
    </source>
</evidence>
<sequence length="583" mass="63547">MTENRGSSADVTSLTEILIVHGLLPVEGLDTVRLSDRADEAAVRNLVEAGTITELQFARARAEQKNLPFVELLDYPVDRLAVAKVPATVCHRANVLPIAFEDGRLVVAMVNPGDVFAVDDVREAARMRVSPVVVELSDLQAAIARYHRADNELIDLSTTLTADSEEPEEFAGPNETDDAAPIVRFVNLLVSQAIQDKASDIHIEPGENDVRVRYRIDGVLHEMQRAPSTIAGGVISRIKIMSDLDIAERRKPQDGRMSVHHNGRTVDLRVAVLPTVWGEKVVLRILDNATSSMSMDGLNLLTDNFNEYEMAYTKPYGMILVTGPTGSGKSTTLYTTLHAINRPEINVITVEDPVEYRMQGVNQVQVNRKAGLTFAVALRSILRADPDVVLLGEIRDQETAKIAIEASLTGHLVLSTLHTNDAPSAMTRLIEMGIEPFLVGSALDCVVAQRLARRLCDRCKVPDERTDLAYLGFVVNPTVGYVSNRSTVMPDLGPAIDPTTTGTIIYKPTGCSSCSQTGYRGRLGIHEVMTVSEEIERLTVAHASSAQIGAAARKQGMITMREDGWAKVALGLTSIDEVLRVVS</sequence>
<keyword evidence="2" id="KW-0547">Nucleotide-binding</keyword>
<accession>A0A5E9FWJ6</accession>
<dbReference type="AlphaFoldDB" id="A0A5E9FWJ6"/>
<protein>
    <submittedName>
        <fullName evidence="5">Type IV pilus assembly protein PilB</fullName>
    </submittedName>
</protein>
<dbReference type="SUPFAM" id="SSF52540">
    <property type="entry name" value="P-loop containing nucleoside triphosphate hydrolases"/>
    <property type="match status" value="1"/>
</dbReference>
<evidence type="ECO:0000313" key="5">
    <source>
        <dbReference type="EMBL" id="SDM86064.1"/>
    </source>
</evidence>
<dbReference type="PANTHER" id="PTHR30258">
    <property type="entry name" value="TYPE II SECRETION SYSTEM PROTEIN GSPE-RELATED"/>
    <property type="match status" value="1"/>
</dbReference>